<comment type="subcellular location">
    <subcellularLocation>
        <location evidence="1">Nucleus</location>
    </subcellularLocation>
</comment>
<dbReference type="InterPro" id="IPR013907">
    <property type="entry name" value="Sds3"/>
</dbReference>
<feature type="compositionally biased region" description="Acidic residues" evidence="7">
    <location>
        <begin position="112"/>
        <end position="121"/>
    </location>
</feature>
<evidence type="ECO:0000256" key="3">
    <source>
        <dbReference type="ARBA" id="ARBA00023015"/>
    </source>
</evidence>
<dbReference type="GO" id="GO:0042826">
    <property type="term" value="F:histone deacetylase binding"/>
    <property type="evidence" value="ECO:0000318"/>
    <property type="project" value="GO_Central"/>
</dbReference>
<evidence type="ECO:0000313" key="8">
    <source>
        <dbReference type="EMBL" id="EAL85210.1"/>
    </source>
</evidence>
<feature type="region of interest" description="Disordered" evidence="7">
    <location>
        <begin position="672"/>
        <end position="734"/>
    </location>
</feature>
<feature type="region of interest" description="Disordered" evidence="7">
    <location>
        <begin position="1"/>
        <end position="296"/>
    </location>
</feature>
<name>Q4WCH4_ASPFU</name>
<dbReference type="Gene3D" id="1.20.5.1500">
    <property type="match status" value="1"/>
</dbReference>
<dbReference type="eggNOG" id="ENOG502S14R">
    <property type="taxonomic scope" value="Eukaryota"/>
</dbReference>
<comment type="caution">
    <text evidence="8">The sequence shown here is derived from an EMBL/GenBank/DDBJ whole genome shotgun (WGS) entry which is preliminary data.</text>
</comment>
<sequence length="734" mass="80690">MEVAASRDSAPVGPPTGPDATITNGDQDLLLDDSLMDDGRSSSLSDIDDVLDNEPSDYEESPKPEKLAAENDSEAETERIEDSPNHFRRTNIVVSSYGPSPSKLAQSTTYDDAVDGDDQIEDSPSKPRSKPNGILESAEDILGLEDSTLSEGTGKKRKRPESGADVEGETGDEGEPPQKRRGSVKSELSDPPADDSALSPEPIEEVIKANEEDNPADDLPESDLPTAPAKNRKGKKGKRKGRKTRDTADDDMDSGALETGAEGPVDDGDDENIERGEDADDGEAAAKLEEESSEAAKRMSAMESLAILEKEFAALRDKIYDERISKLNRELEMLTGPNPTHPEYLRQLECVKRHRDAKIKYEHTLFQYRIQALMNKSLAERAQTHSTYFQRIRDIREKHSSAVSKHFYAIQHDRFKSEELSAQHYIPFPTRRSQQIAHQTAYNQEVSIMAGVAKYVGFPAAPSLAPARPSELEEDMEKMGVSLILRTCFAYLELTYMSGQISFETRAPTSQPSTNLPRGAMPSMSSNAFRTAAEEAFLEQTPWANPQHPIHHHHHHHHQQHHHHHHQIQPGPHSRVFENPHASSFTTPAAQKRVVDINAPNGSASTIAENLSAANSSANNTPYGAEQDHQRHGLAHFGVPDYDADRKSGYRSLSSSPLDVRKPHPAYATLDHRASQATSSRNPPFSPQPARVGLFQSNASKHDSSPPLSSKQVNSMHPSTGILTGSGSSHMTAR</sequence>
<evidence type="ECO:0000256" key="4">
    <source>
        <dbReference type="ARBA" id="ARBA00023163"/>
    </source>
</evidence>
<dbReference type="OrthoDB" id="20886at2759"/>
<reference evidence="8 9" key="1">
    <citation type="journal article" date="2005" name="Nature">
        <title>Genomic sequence of the pathogenic and allergenic filamentous fungus Aspergillus fumigatus.</title>
        <authorList>
            <person name="Nierman W.C."/>
            <person name="Pain A."/>
            <person name="Anderson M.J."/>
            <person name="Wortman J.R."/>
            <person name="Kim H.S."/>
            <person name="Arroyo J."/>
            <person name="Berriman M."/>
            <person name="Abe K."/>
            <person name="Archer D.B."/>
            <person name="Bermejo C."/>
            <person name="Bennett J."/>
            <person name="Bowyer P."/>
            <person name="Chen D."/>
            <person name="Collins M."/>
            <person name="Coulsen R."/>
            <person name="Davies R."/>
            <person name="Dyer P.S."/>
            <person name="Farman M."/>
            <person name="Fedorova N."/>
            <person name="Fedorova N."/>
            <person name="Feldblyum T.V."/>
            <person name="Fischer R."/>
            <person name="Fosker N."/>
            <person name="Fraser A."/>
            <person name="Garcia J.L."/>
            <person name="Garcia M.J."/>
            <person name="Goble A."/>
            <person name="Goldman G.H."/>
            <person name="Gomi K."/>
            <person name="Griffith-Jones S."/>
            <person name="Gwilliam R."/>
            <person name="Haas B."/>
            <person name="Haas H."/>
            <person name="Harris D."/>
            <person name="Horiuchi H."/>
            <person name="Huang J."/>
            <person name="Humphray S."/>
            <person name="Jimenez J."/>
            <person name="Keller N."/>
            <person name="Khouri H."/>
            <person name="Kitamoto K."/>
            <person name="Kobayashi T."/>
            <person name="Konzack S."/>
            <person name="Kulkarni R."/>
            <person name="Kumagai T."/>
            <person name="Lafon A."/>
            <person name="Latge J.P."/>
            <person name="Li W."/>
            <person name="Lord A."/>
            <person name="Lu C."/>
            <person name="Majoros W.H."/>
            <person name="May G.S."/>
            <person name="Miller B.L."/>
            <person name="Mohamoud Y."/>
            <person name="Molina M."/>
            <person name="Monod M."/>
            <person name="Mouyna I."/>
            <person name="Mulligan S."/>
            <person name="Murphy L."/>
            <person name="O'Neil S."/>
            <person name="Paulsen I."/>
            <person name="Penalva M.A."/>
            <person name="Pertea M."/>
            <person name="Price C."/>
            <person name="Pritchard B.L."/>
            <person name="Quail M.A."/>
            <person name="Rabbinowitsch E."/>
            <person name="Rawlins N."/>
            <person name="Rajandream M.A."/>
            <person name="Reichard U."/>
            <person name="Renauld H."/>
            <person name="Robson G.D."/>
            <person name="Rodriguez de Cordoba S."/>
            <person name="Rodriguez-Pena J.M."/>
            <person name="Ronning C.M."/>
            <person name="Rutter S."/>
            <person name="Salzberg S.L."/>
            <person name="Sanchez M."/>
            <person name="Sanchez-Ferrero J.C."/>
            <person name="Saunders D."/>
            <person name="Seeger K."/>
            <person name="Squares R."/>
            <person name="Squares S."/>
            <person name="Takeuchi M."/>
            <person name="Tekaia F."/>
            <person name="Turner G."/>
            <person name="Vazquez de Aldana C.R."/>
            <person name="Weidman J."/>
            <person name="White O."/>
            <person name="Woodward J."/>
            <person name="Yu J.H."/>
            <person name="Fraser C."/>
            <person name="Galagan J.E."/>
            <person name="Asai K."/>
            <person name="Machida M."/>
            <person name="Hall N."/>
            <person name="Barrell B."/>
            <person name="Denning D.W."/>
        </authorList>
    </citation>
    <scope>NUCLEOTIDE SEQUENCE [LARGE SCALE GENOMIC DNA]</scope>
    <source>
        <strain evidence="8 9">Af293</strain>
    </source>
</reference>
<dbReference type="GO" id="GO:0000122">
    <property type="term" value="P:negative regulation of transcription by RNA polymerase II"/>
    <property type="evidence" value="ECO:0000318"/>
    <property type="project" value="GO_Central"/>
</dbReference>
<feature type="region of interest" description="Disordered" evidence="7">
    <location>
        <begin position="544"/>
        <end position="589"/>
    </location>
</feature>
<feature type="compositionally biased region" description="Basic and acidic residues" evidence="7">
    <location>
        <begin position="284"/>
        <end position="296"/>
    </location>
</feature>
<dbReference type="GO" id="GO:0070822">
    <property type="term" value="C:Sin3-type complex"/>
    <property type="evidence" value="ECO:0000318"/>
    <property type="project" value="GO_Central"/>
</dbReference>
<evidence type="ECO:0000256" key="2">
    <source>
        <dbReference type="ARBA" id="ARBA00022491"/>
    </source>
</evidence>
<feature type="compositionally biased region" description="Basic and acidic residues" evidence="7">
    <location>
        <begin position="76"/>
        <end position="85"/>
    </location>
</feature>
<dbReference type="HOGENOM" id="CLU_012439_0_0_1"/>
<feature type="compositionally biased region" description="Acidic residues" evidence="7">
    <location>
        <begin position="164"/>
        <end position="175"/>
    </location>
</feature>
<feature type="compositionally biased region" description="Acidic residues" evidence="7">
    <location>
        <begin position="46"/>
        <end position="59"/>
    </location>
</feature>
<keyword evidence="9" id="KW-1185">Reference proteome</keyword>
<evidence type="ECO:0000256" key="6">
    <source>
        <dbReference type="ARBA" id="ARBA00038256"/>
    </source>
</evidence>
<keyword evidence="4" id="KW-0804">Transcription</keyword>
<gene>
    <name evidence="8" type="ORF">AFUA_8G04410</name>
</gene>
<comment type="similarity">
    <text evidence="6">Belongs to the BRMS1 family.</text>
</comment>
<dbReference type="GeneID" id="3504783"/>
<evidence type="ECO:0008006" key="10">
    <source>
        <dbReference type="Google" id="ProtNLM"/>
    </source>
</evidence>
<dbReference type="FunFam" id="1.20.5.1500:FF:000002">
    <property type="entry name" value="breast cancer metastasis-suppressor 1-like protein-A"/>
    <property type="match status" value="1"/>
</dbReference>
<dbReference type="RefSeq" id="XP_747248.1">
    <property type="nucleotide sequence ID" value="XM_742155.1"/>
</dbReference>
<organism evidence="8 9">
    <name type="scientific">Aspergillus fumigatus (strain ATCC MYA-4609 / CBS 101355 / FGSC A1100 / Af293)</name>
    <name type="common">Neosartorya fumigata</name>
    <dbReference type="NCBI Taxonomy" id="330879"/>
    <lineage>
        <taxon>Eukaryota</taxon>
        <taxon>Fungi</taxon>
        <taxon>Dikarya</taxon>
        <taxon>Ascomycota</taxon>
        <taxon>Pezizomycotina</taxon>
        <taxon>Eurotiomycetes</taxon>
        <taxon>Eurotiomycetidae</taxon>
        <taxon>Eurotiales</taxon>
        <taxon>Aspergillaceae</taxon>
        <taxon>Aspergillus</taxon>
        <taxon>Aspergillus subgen. Fumigati</taxon>
    </lineage>
</organism>
<feature type="compositionally biased region" description="Basic residues" evidence="7">
    <location>
        <begin position="549"/>
        <end position="567"/>
    </location>
</feature>
<evidence type="ECO:0000313" key="9">
    <source>
        <dbReference type="Proteomes" id="UP000002530"/>
    </source>
</evidence>
<keyword evidence="3" id="KW-0805">Transcription regulation</keyword>
<protein>
    <recommendedName>
        <fullName evidence="10">Transcriptional regulatory protein DEP1</fullName>
    </recommendedName>
</protein>
<dbReference type="OMA" id="DTPWANP"/>
<dbReference type="PANTHER" id="PTHR21964">
    <property type="entry name" value="BREAST CANCER METASTASIS-SUPPRESSOR 1"/>
    <property type="match status" value="1"/>
</dbReference>
<feature type="compositionally biased region" description="Acidic residues" evidence="7">
    <location>
        <begin position="264"/>
        <end position="283"/>
    </location>
</feature>
<dbReference type="AlphaFoldDB" id="Q4WCH4"/>
<dbReference type="Pfam" id="PF08598">
    <property type="entry name" value="Sds3"/>
    <property type="match status" value="1"/>
</dbReference>
<feature type="compositionally biased region" description="Acidic residues" evidence="7">
    <location>
        <begin position="212"/>
        <end position="221"/>
    </location>
</feature>
<proteinExistence type="inferred from homology"/>
<feature type="compositionally biased region" description="Polar residues" evidence="7">
    <location>
        <begin position="706"/>
        <end position="734"/>
    </location>
</feature>
<feature type="compositionally biased region" description="Basic residues" evidence="7">
    <location>
        <begin position="230"/>
        <end position="243"/>
    </location>
</feature>
<keyword evidence="2" id="KW-0678">Repressor</keyword>
<accession>Q4WCH4</accession>
<dbReference type="Proteomes" id="UP000002530">
    <property type="component" value="Unassembled WGS sequence"/>
</dbReference>
<evidence type="ECO:0000256" key="1">
    <source>
        <dbReference type="ARBA" id="ARBA00004123"/>
    </source>
</evidence>
<dbReference type="EMBL" id="AAHF01000013">
    <property type="protein sequence ID" value="EAL85210.1"/>
    <property type="molecule type" value="Genomic_DNA"/>
</dbReference>
<feature type="compositionally biased region" description="Polar residues" evidence="7">
    <location>
        <begin position="92"/>
        <end position="110"/>
    </location>
</feature>
<keyword evidence="5" id="KW-0539">Nucleus</keyword>
<dbReference type="InParanoid" id="Q4WCH4"/>
<dbReference type="KEGG" id="afm:AFUA_8G04410"/>
<dbReference type="SMART" id="SM01401">
    <property type="entry name" value="Sds3"/>
    <property type="match status" value="1"/>
</dbReference>
<dbReference type="STRING" id="330879.Q4WCH4"/>
<feature type="compositionally biased region" description="Basic and acidic residues" evidence="7">
    <location>
        <begin position="60"/>
        <end position="69"/>
    </location>
</feature>
<evidence type="ECO:0000256" key="5">
    <source>
        <dbReference type="ARBA" id="ARBA00023242"/>
    </source>
</evidence>
<evidence type="ECO:0000256" key="7">
    <source>
        <dbReference type="SAM" id="MobiDB-lite"/>
    </source>
</evidence>